<feature type="domain" description="Glycosyl transferase family 1" evidence="1">
    <location>
        <begin position="265"/>
        <end position="411"/>
    </location>
</feature>
<dbReference type="InterPro" id="IPR001296">
    <property type="entry name" value="Glyco_trans_1"/>
</dbReference>
<dbReference type="PANTHER" id="PTHR45947">
    <property type="entry name" value="SULFOQUINOVOSYL TRANSFERASE SQD2"/>
    <property type="match status" value="1"/>
</dbReference>
<dbReference type="AlphaFoldDB" id="A0A849VRF7"/>
<accession>A0A849VRF7</accession>
<organism evidence="3 4">
    <name type="scientific">Phyllobacterium pellucidum</name>
    <dbReference type="NCBI Taxonomy" id="2740464"/>
    <lineage>
        <taxon>Bacteria</taxon>
        <taxon>Pseudomonadati</taxon>
        <taxon>Pseudomonadota</taxon>
        <taxon>Alphaproteobacteria</taxon>
        <taxon>Hyphomicrobiales</taxon>
        <taxon>Phyllobacteriaceae</taxon>
        <taxon>Phyllobacterium</taxon>
    </lineage>
</organism>
<evidence type="ECO:0000259" key="1">
    <source>
        <dbReference type="Pfam" id="PF00534"/>
    </source>
</evidence>
<dbReference type="EMBL" id="JABUMX010000001">
    <property type="protein sequence ID" value="NTS30617.1"/>
    <property type="molecule type" value="Genomic_DNA"/>
</dbReference>
<name>A0A849VRF7_9HYPH</name>
<keyword evidence="4" id="KW-1185">Reference proteome</keyword>
<dbReference type="InterPro" id="IPR050194">
    <property type="entry name" value="Glycosyltransferase_grp1"/>
</dbReference>
<dbReference type="Proteomes" id="UP000550508">
    <property type="component" value="Unassembled WGS sequence"/>
</dbReference>
<reference evidence="3 4" key="1">
    <citation type="submission" date="2020-05" db="EMBL/GenBank/DDBJ databases">
        <authorList>
            <person name="Kim M.K."/>
        </authorList>
    </citation>
    <scope>NUCLEOTIDE SEQUENCE [LARGE SCALE GENOMIC DNA]</scope>
    <source>
        <strain evidence="3 4">BT25</strain>
    </source>
</reference>
<dbReference type="SUPFAM" id="SSF53756">
    <property type="entry name" value="UDP-Glycosyltransferase/glycogen phosphorylase"/>
    <property type="match status" value="1"/>
</dbReference>
<dbReference type="Gene3D" id="3.40.50.2000">
    <property type="entry name" value="Glycogen Phosphorylase B"/>
    <property type="match status" value="2"/>
</dbReference>
<dbReference type="Pfam" id="PF13439">
    <property type="entry name" value="Glyco_transf_4"/>
    <property type="match status" value="1"/>
</dbReference>
<evidence type="ECO:0000313" key="3">
    <source>
        <dbReference type="EMBL" id="NTS30617.1"/>
    </source>
</evidence>
<evidence type="ECO:0000313" key="4">
    <source>
        <dbReference type="Proteomes" id="UP000550508"/>
    </source>
</evidence>
<proteinExistence type="predicted"/>
<feature type="domain" description="Glycosyltransferase subfamily 4-like N-terminal" evidence="2">
    <location>
        <begin position="17"/>
        <end position="128"/>
    </location>
</feature>
<comment type="caution">
    <text evidence="3">The sequence shown here is derived from an EMBL/GenBank/DDBJ whole genome shotgun (WGS) entry which is preliminary data.</text>
</comment>
<dbReference type="InterPro" id="IPR028098">
    <property type="entry name" value="Glyco_trans_4-like_N"/>
</dbReference>
<keyword evidence="3" id="KW-0808">Transferase</keyword>
<sequence>MRVVLFVHCFFPDHFYGTETYTLQLAKNLIYLGHEVTIVCGIFQGEQSNDRVITAYTYDGVKVIAFDKNHVPHSRIAETYFQEETRPYLRQILEETKPDVVHVTHLVNHTAVLLEEVARGNIPLVATLTDFYGFCFNNKLESASGSLCAGPNLLRSNCIACYLKAANHPIARKVANVPMGWAASGLALSVANGLKFDPVGDGGQAIHDIVVRPDVLKRAYTHYDAMIAPSRFLLEAYGANGFDRKKLHLSRFGVDIIRRPKPIKDPQSPISIGYIGQIAPHKGVDLLVSAVRDFTTSQARLDIYGPANQDVAYMQKLRSIAASNVQFRGTFPPSEMAEIMSSFDLLAIPSTWYENSPLVLLNALASHTPVIVSDVQGLTEFIEEGISGWSFKRSDANSLKRLLAKLLQNRGLVRANSLRTTYDRTSLMMTQEVVSVYEQVKANRWR</sequence>
<dbReference type="PANTHER" id="PTHR45947:SF3">
    <property type="entry name" value="SULFOQUINOVOSYL TRANSFERASE SQD2"/>
    <property type="match status" value="1"/>
</dbReference>
<evidence type="ECO:0000259" key="2">
    <source>
        <dbReference type="Pfam" id="PF13439"/>
    </source>
</evidence>
<dbReference type="Pfam" id="PF00534">
    <property type="entry name" value="Glycos_transf_1"/>
    <property type="match status" value="1"/>
</dbReference>
<gene>
    <name evidence="3" type="ORF">HQ945_05065</name>
</gene>
<dbReference type="CDD" id="cd03823">
    <property type="entry name" value="GT4_ExpE7-like"/>
    <property type="match status" value="1"/>
</dbReference>
<dbReference type="RefSeq" id="WP_113279846.1">
    <property type="nucleotide sequence ID" value="NZ_CP088292.1"/>
</dbReference>
<dbReference type="GO" id="GO:0016757">
    <property type="term" value="F:glycosyltransferase activity"/>
    <property type="evidence" value="ECO:0007669"/>
    <property type="project" value="InterPro"/>
</dbReference>
<protein>
    <submittedName>
        <fullName evidence="3">Glycosyltransferase family 4 protein</fullName>
    </submittedName>
</protein>